<evidence type="ECO:0000259" key="10">
    <source>
        <dbReference type="Pfam" id="PF08245"/>
    </source>
</evidence>
<reference evidence="11" key="1">
    <citation type="submission" date="2020-07" db="EMBL/GenBank/DDBJ databases">
        <title>Multicomponent nature underlies the extraordinary mechanical properties of spider dragline silk.</title>
        <authorList>
            <person name="Kono N."/>
            <person name="Nakamura H."/>
            <person name="Mori M."/>
            <person name="Yoshida Y."/>
            <person name="Ohtoshi R."/>
            <person name="Malay A.D."/>
            <person name="Moran D.A.P."/>
            <person name="Tomita M."/>
            <person name="Numata K."/>
            <person name="Arakawa K."/>
        </authorList>
    </citation>
    <scope>NUCLEOTIDE SEQUENCE</scope>
</reference>
<keyword evidence="8" id="KW-1133">Transmembrane helix</keyword>
<dbReference type="Proteomes" id="UP000887116">
    <property type="component" value="Unassembled WGS sequence"/>
</dbReference>
<dbReference type="Pfam" id="PF08245">
    <property type="entry name" value="Mur_ligase_M"/>
    <property type="match status" value="1"/>
</dbReference>
<sequence length="1632" mass="181556">MNPPVYHSSTILFPTYKDYLNAANGESIYDVINDGVARDYSYSNVGTPTVHYLSNALAEIEGSGQALIYPSGLFALTFAILTFTKAGSHVLIQDNSYYRLRRFAENELPKRGTEVTFYDPTQDITDLIQSNTSLIMIETPGSVTFEISNIEHIVKVAKEHRIVTVCDNSWATPLLFKPLDYGIDVALYAVTKYLAGHSDLLMGAIIAEGEIFKLLYESYKNYGVTIQSHDCYLVHRGLRTLHTRMKRHQNTAMEVAKWLEAQQKVRKVLYPALPSYPQHELWKSYFKGASGTFSIALDREYSCEELSCMVDHMKIFSIGASWGGCDSLILPVDRRSMSRSVMNSDCGGSFVRIFCGLEDPEDLIFDLNDALKRLPCLDFQNDEGVTCNPKRVKGGYLFVCVSERDRIYIDQILSCGAKAIIASDCITNGIIPARDAGIHIFHPNPQEIYSEIVSRFYQFKQPKYVAAVTGTNGKTSVVEFCRQIWQNAGYNAASIGTLGTCINNGRKGNSNSLTTPGADDLYAALRDIDNKNVEHLVLEASSHGVDQCRIHGLKLSAAAFTNFSQDHLDYHKNLSEYLETKKRLFYEILPQGKTAILNADIDEYGALLKIAEKRGNEIITYGKTGSDITLLKQIPTPSGQYLTIKIGDEIYEAFFPILGQFQAYNLLCAIGISGLNYREISIGKLFSPPRRMEKVKPFAFVDYAHTPSALKQALLSLKWHFNKKIVLVFGCGGNRDQTKRAEMGKVAQIYADKVIITNDNPRDENPAEIRRGILLHCPNALEIEDRREAIEKGVDIAYNEELKDEDSYGIIPKNLTFAEIINILNQAIQEDNCEELDKVVQNIEDYEGRSITLDNENLKDFCSNQLNLELQNGSNHQHIYSNVLSQYKFDQEGFKYDYSVKELVLLAIAANDKLVEQYQDFLFAEGNLSLLPLLVGGQKYIEAFIEKFHGTDGVYGRLKDQTIQLVEPNKIGFFSVIALRKEQELLNAVFVEYVLRDFGQVLKTSNPDSLYGVLETASLIKNEEFITIVLGAFERYINKLTKKASTEELLKKSFVTLLETAISQEHTSVIEYLCKRYTNSADHAIYDVYEQAFADDKVITILGQQILKNIGARGRKEIYDLILKTALDAGNIAFIEHLCEKCAKCSNDVINYLDHKSKNNEFDEIYESILIALSNTESQDIIVSVLAHVQIYQSILNNKQQVVRQTIQNILRNAIKEASYGVVVPLCQHVDLKFAALQAICKEEFEKALPVVAEQLEKISMELSPSMTRNEYQKNRDTLSHLYLIRNLLESSKLINTSSKANIQTQANTQVNKRSSDNAVSPVIKGDTAVVNEENNNQPSSQRNPKSKSAGSQQTEKNVLAGEEENAILNNTGVSTQEPLINNFEEGEIKKGSGKKGVKQLASPVKKKIDGLISKTSTNSREELENILKSNSPTLVLQYVKNKEGPFKGKVEEIKKEIKNHNTKQGNVNISLNNDLPNSGDQSTSSNNTGSNSTLTTTPEITGCEKKLGVSEVSSNADNVSTIGGVINSKEKPAAVEKTSAINNQSTSITATQNTQKSKWPTIATWTLAVAGVVSGVAIAVYLEMLAAGIAVGACCLVAAAVIYCCTPKSQVENNKVDKPFNTGKVPTAVHV</sequence>
<evidence type="ECO:0000256" key="5">
    <source>
        <dbReference type="ARBA" id="ARBA00023239"/>
    </source>
</evidence>
<dbReference type="InterPro" id="IPR006233">
    <property type="entry name" value="Cys_b_lyase_bac"/>
</dbReference>
<comment type="catalytic activity">
    <reaction evidence="6">
        <text>L,L-cystathionine + H2O = L-homocysteine + pyruvate + NH4(+)</text>
        <dbReference type="Rhea" id="RHEA:13965"/>
        <dbReference type="ChEBI" id="CHEBI:15361"/>
        <dbReference type="ChEBI" id="CHEBI:15377"/>
        <dbReference type="ChEBI" id="CHEBI:28938"/>
        <dbReference type="ChEBI" id="CHEBI:58161"/>
        <dbReference type="ChEBI" id="CHEBI:58199"/>
    </reaction>
</comment>
<dbReference type="Gene3D" id="3.90.190.20">
    <property type="entry name" value="Mur ligase, C-terminal domain"/>
    <property type="match status" value="1"/>
</dbReference>
<proteinExistence type="inferred from homology"/>
<comment type="cofactor">
    <cofactor evidence="1">
        <name>pyridoxal 5'-phosphate</name>
        <dbReference type="ChEBI" id="CHEBI:597326"/>
    </cofactor>
</comment>
<dbReference type="InterPro" id="IPR013221">
    <property type="entry name" value="Mur_ligase_cen"/>
</dbReference>
<feature type="region of interest" description="Disordered" evidence="7">
    <location>
        <begin position="1329"/>
        <end position="1357"/>
    </location>
</feature>
<dbReference type="Gene3D" id="3.40.640.10">
    <property type="entry name" value="Type I PLP-dependent aspartate aminotransferase-like (Major domain)"/>
    <property type="match status" value="1"/>
</dbReference>
<dbReference type="GO" id="GO:0019450">
    <property type="term" value="P:L-cysteine catabolic process to pyruvate"/>
    <property type="evidence" value="ECO:0007669"/>
    <property type="project" value="TreeGrafter"/>
</dbReference>
<name>A0A8X6LRG7_TRICU</name>
<dbReference type="InterPro" id="IPR035911">
    <property type="entry name" value="MurE/MurF_N"/>
</dbReference>
<feature type="transmembrane region" description="Helical" evidence="8">
    <location>
        <begin position="1588"/>
        <end position="1606"/>
    </location>
</feature>
<keyword evidence="4" id="KW-0663">Pyridoxal phosphate</keyword>
<protein>
    <submittedName>
        <fullName evidence="11">UDP-N-acetylmuramoyl-L-alanyl-D-glutamate--2, 6-diaminopimelate ligase</fullName>
    </submittedName>
</protein>
<dbReference type="EMBL" id="BMAO01007619">
    <property type="protein sequence ID" value="GFR17199.1"/>
    <property type="molecule type" value="Genomic_DNA"/>
</dbReference>
<evidence type="ECO:0000256" key="3">
    <source>
        <dbReference type="ARBA" id="ARBA00009077"/>
    </source>
</evidence>
<dbReference type="InterPro" id="IPR015424">
    <property type="entry name" value="PyrdxlP-dep_Trfase"/>
</dbReference>
<dbReference type="GO" id="GO:0030170">
    <property type="term" value="F:pyridoxal phosphate binding"/>
    <property type="evidence" value="ECO:0007669"/>
    <property type="project" value="InterPro"/>
</dbReference>
<comment type="similarity">
    <text evidence="3">Belongs to the trans-sulfuration enzymes family.</text>
</comment>
<dbReference type="Pfam" id="PF01053">
    <property type="entry name" value="Cys_Met_Meta_PP"/>
    <property type="match status" value="1"/>
</dbReference>
<feature type="compositionally biased region" description="Low complexity" evidence="7">
    <location>
        <begin position="1478"/>
        <end position="1498"/>
    </location>
</feature>
<comment type="similarity">
    <text evidence="2">Belongs to the MurCDEF family. MurE subfamily.</text>
</comment>
<dbReference type="SUPFAM" id="SSF53244">
    <property type="entry name" value="MurD-like peptide ligases, peptide-binding domain"/>
    <property type="match status" value="1"/>
</dbReference>
<evidence type="ECO:0000256" key="8">
    <source>
        <dbReference type="SAM" id="Phobius"/>
    </source>
</evidence>
<dbReference type="PANTHER" id="PTHR43500">
    <property type="entry name" value="CYSTATHIONINE BETA-LYASE-RELATED"/>
    <property type="match status" value="1"/>
</dbReference>
<feature type="region of interest" description="Disordered" evidence="7">
    <location>
        <begin position="1459"/>
        <end position="1501"/>
    </location>
</feature>
<dbReference type="InterPro" id="IPR036565">
    <property type="entry name" value="Mur-like_cat_sf"/>
</dbReference>
<evidence type="ECO:0000256" key="1">
    <source>
        <dbReference type="ARBA" id="ARBA00001933"/>
    </source>
</evidence>
<evidence type="ECO:0000256" key="6">
    <source>
        <dbReference type="ARBA" id="ARBA00047517"/>
    </source>
</evidence>
<dbReference type="InterPro" id="IPR005761">
    <property type="entry name" value="UDP-N-AcMur-Glu-dNH2Pim_ligase"/>
</dbReference>
<dbReference type="InterPro" id="IPR004101">
    <property type="entry name" value="Mur_ligase_C"/>
</dbReference>
<feature type="domain" description="Mur ligase central" evidence="10">
    <location>
        <begin position="468"/>
        <end position="672"/>
    </location>
</feature>
<keyword evidence="11" id="KW-0436">Ligase</keyword>
<gene>
    <name evidence="11" type="primary">murE</name>
    <name evidence="11" type="ORF">TNCT_706291</name>
</gene>
<dbReference type="GO" id="GO:0008360">
    <property type="term" value="P:regulation of cell shape"/>
    <property type="evidence" value="ECO:0007669"/>
    <property type="project" value="InterPro"/>
</dbReference>
<evidence type="ECO:0000313" key="12">
    <source>
        <dbReference type="Proteomes" id="UP000887116"/>
    </source>
</evidence>
<dbReference type="GO" id="GO:0016881">
    <property type="term" value="F:acid-amino acid ligase activity"/>
    <property type="evidence" value="ECO:0007669"/>
    <property type="project" value="InterPro"/>
</dbReference>
<keyword evidence="5" id="KW-0456">Lyase</keyword>
<organism evidence="11 12">
    <name type="scientific">Trichonephila clavata</name>
    <name type="common">Joro spider</name>
    <name type="synonym">Nephila clavata</name>
    <dbReference type="NCBI Taxonomy" id="2740835"/>
    <lineage>
        <taxon>Eukaryota</taxon>
        <taxon>Metazoa</taxon>
        <taxon>Ecdysozoa</taxon>
        <taxon>Arthropoda</taxon>
        <taxon>Chelicerata</taxon>
        <taxon>Arachnida</taxon>
        <taxon>Araneae</taxon>
        <taxon>Araneomorphae</taxon>
        <taxon>Entelegynae</taxon>
        <taxon>Araneoidea</taxon>
        <taxon>Nephilidae</taxon>
        <taxon>Trichonephila</taxon>
    </lineage>
</organism>
<evidence type="ECO:0000256" key="2">
    <source>
        <dbReference type="ARBA" id="ARBA00005898"/>
    </source>
</evidence>
<feature type="compositionally biased region" description="Polar residues" evidence="7">
    <location>
        <begin position="1463"/>
        <end position="1477"/>
    </location>
</feature>
<dbReference type="SUPFAM" id="SSF53623">
    <property type="entry name" value="MurD-like peptide ligases, catalytic domain"/>
    <property type="match status" value="1"/>
</dbReference>
<dbReference type="SUPFAM" id="SSF53383">
    <property type="entry name" value="PLP-dependent transferases"/>
    <property type="match status" value="1"/>
</dbReference>
<evidence type="ECO:0000313" key="11">
    <source>
        <dbReference type="EMBL" id="GFR17199.1"/>
    </source>
</evidence>
<keyword evidence="8" id="KW-0472">Membrane</keyword>
<keyword evidence="8" id="KW-0812">Transmembrane</keyword>
<dbReference type="InterPro" id="IPR036615">
    <property type="entry name" value="Mur_ligase_C_dom_sf"/>
</dbReference>
<dbReference type="GO" id="GO:0051301">
    <property type="term" value="P:cell division"/>
    <property type="evidence" value="ECO:0007669"/>
    <property type="project" value="InterPro"/>
</dbReference>
<dbReference type="Pfam" id="PF02875">
    <property type="entry name" value="Mur_ligase_C"/>
    <property type="match status" value="1"/>
</dbReference>
<keyword evidence="12" id="KW-1185">Reference proteome</keyword>
<feature type="domain" description="Mur ligase C-terminal" evidence="9">
    <location>
        <begin position="690"/>
        <end position="797"/>
    </location>
</feature>
<dbReference type="InterPro" id="IPR000277">
    <property type="entry name" value="Cys/Met-Metab_PyrdxlP-dep_enz"/>
</dbReference>
<dbReference type="InterPro" id="IPR015421">
    <property type="entry name" value="PyrdxlP-dep_Trfase_major"/>
</dbReference>
<dbReference type="NCBIfam" id="TIGR01085">
    <property type="entry name" value="murE"/>
    <property type="match status" value="1"/>
</dbReference>
<dbReference type="GO" id="GO:0047804">
    <property type="term" value="F:cysteine-S-conjugate beta-lyase activity"/>
    <property type="evidence" value="ECO:0007669"/>
    <property type="project" value="InterPro"/>
</dbReference>
<dbReference type="NCBIfam" id="TIGR01324">
    <property type="entry name" value="cysta_beta_ly_B"/>
    <property type="match status" value="1"/>
</dbReference>
<feature type="compositionally biased region" description="Polar residues" evidence="7">
    <location>
        <begin position="1333"/>
        <end position="1357"/>
    </location>
</feature>
<dbReference type="PANTHER" id="PTHR43500:SF1">
    <property type="entry name" value="CYSTATHIONINE BETA-LYASE-RELATED"/>
    <property type="match status" value="1"/>
</dbReference>
<dbReference type="InterPro" id="IPR015422">
    <property type="entry name" value="PyrdxlP-dep_Trfase_small"/>
</dbReference>
<evidence type="ECO:0000259" key="9">
    <source>
        <dbReference type="Pfam" id="PF02875"/>
    </source>
</evidence>
<dbReference type="SUPFAM" id="SSF63418">
    <property type="entry name" value="MurE/MurF N-terminal domain"/>
    <property type="match status" value="1"/>
</dbReference>
<dbReference type="GO" id="GO:0005524">
    <property type="term" value="F:ATP binding"/>
    <property type="evidence" value="ECO:0007669"/>
    <property type="project" value="InterPro"/>
</dbReference>
<dbReference type="GO" id="GO:0005737">
    <property type="term" value="C:cytoplasm"/>
    <property type="evidence" value="ECO:0007669"/>
    <property type="project" value="InterPro"/>
</dbReference>
<evidence type="ECO:0000256" key="7">
    <source>
        <dbReference type="SAM" id="MobiDB-lite"/>
    </source>
</evidence>
<dbReference type="GO" id="GO:0019346">
    <property type="term" value="P:transsulfuration"/>
    <property type="evidence" value="ECO:0007669"/>
    <property type="project" value="InterPro"/>
</dbReference>
<dbReference type="Gene3D" id="3.90.1150.10">
    <property type="entry name" value="Aspartate Aminotransferase, domain 1"/>
    <property type="match status" value="1"/>
</dbReference>
<dbReference type="Gene3D" id="3.40.1190.10">
    <property type="entry name" value="Mur-like, catalytic domain"/>
    <property type="match status" value="1"/>
</dbReference>
<accession>A0A8X6LRG7</accession>
<comment type="caution">
    <text evidence="11">The sequence shown here is derived from an EMBL/GenBank/DDBJ whole genome shotgun (WGS) entry which is preliminary data.</text>
</comment>
<dbReference type="FunFam" id="3.40.640.10:FF:000046">
    <property type="entry name" value="Cystathionine gamma-lyase"/>
    <property type="match status" value="1"/>
</dbReference>
<evidence type="ECO:0000256" key="4">
    <source>
        <dbReference type="ARBA" id="ARBA00022898"/>
    </source>
</evidence>